<sequence>MVAISIFGNVTISYKNNALINFFEEIMFDKTKDNTKESLARHVAGATVRHNSPFADLDIIENAEPLSRELITKYVVPFYLGSKDTDAFRKNYLVLKDSINIELVSSLLGDFDWRPRSVGAYFAALGCMNELEENIGNLLLRSNVCYAGHDYCLALASFSSSQAINYLDRYLEHYLNQKDLWFDQGSAMAALVFIGTHRGEDLVTPYRDAWDAFVSNKLNWNLASFIEDFAQQMQSLNEFKAEINNK</sequence>
<evidence type="ECO:0000313" key="1">
    <source>
        <dbReference type="EMBL" id="GAA6170260.1"/>
    </source>
</evidence>
<protein>
    <recommendedName>
        <fullName evidence="3">DUF1266 domain-containing protein</fullName>
    </recommendedName>
</protein>
<organism evidence="1 2">
    <name type="scientific">Sessilibacter corallicola</name>
    <dbReference type="NCBI Taxonomy" id="2904075"/>
    <lineage>
        <taxon>Bacteria</taxon>
        <taxon>Pseudomonadati</taxon>
        <taxon>Pseudomonadota</taxon>
        <taxon>Gammaproteobacteria</taxon>
        <taxon>Cellvibrionales</taxon>
        <taxon>Cellvibrionaceae</taxon>
        <taxon>Sessilibacter</taxon>
    </lineage>
</organism>
<name>A0ABQ0AF28_9GAMM</name>
<dbReference type="Pfam" id="PF19463">
    <property type="entry name" value="DUF6000"/>
    <property type="match status" value="1"/>
</dbReference>
<keyword evidence="2" id="KW-1185">Reference proteome</keyword>
<reference evidence="1 2" key="1">
    <citation type="submission" date="2024-04" db="EMBL/GenBank/DDBJ databases">
        <title>Draft genome sequence of Sessilibacter corallicola NBRC 116591.</title>
        <authorList>
            <person name="Miyakawa T."/>
            <person name="Kusuya Y."/>
            <person name="Miura T."/>
        </authorList>
    </citation>
    <scope>NUCLEOTIDE SEQUENCE [LARGE SCALE GENOMIC DNA]</scope>
    <source>
        <strain evidence="1 2">KU-00831-HH</strain>
    </source>
</reference>
<evidence type="ECO:0000313" key="2">
    <source>
        <dbReference type="Proteomes" id="UP001465153"/>
    </source>
</evidence>
<proteinExistence type="predicted"/>
<evidence type="ECO:0008006" key="3">
    <source>
        <dbReference type="Google" id="ProtNLM"/>
    </source>
</evidence>
<dbReference type="EMBL" id="BAABWN010000022">
    <property type="protein sequence ID" value="GAA6170260.1"/>
    <property type="molecule type" value="Genomic_DNA"/>
</dbReference>
<dbReference type="Proteomes" id="UP001465153">
    <property type="component" value="Unassembled WGS sequence"/>
</dbReference>
<gene>
    <name evidence="1" type="ORF">NBRC116591_40740</name>
</gene>
<comment type="caution">
    <text evidence="1">The sequence shown here is derived from an EMBL/GenBank/DDBJ whole genome shotgun (WGS) entry which is preliminary data.</text>
</comment>
<dbReference type="InterPro" id="IPR046042">
    <property type="entry name" value="DUF6000"/>
</dbReference>
<accession>A0ABQ0AF28</accession>